<dbReference type="Proteomes" id="UP000287701">
    <property type="component" value="Chromosome"/>
</dbReference>
<dbReference type="GO" id="GO:0009166">
    <property type="term" value="P:nucleotide catabolic process"/>
    <property type="evidence" value="ECO:0007669"/>
    <property type="project" value="InterPro"/>
</dbReference>
<feature type="domain" description="5'-Nucleotidase C-terminal" evidence="1">
    <location>
        <begin position="97"/>
        <end position="233"/>
    </location>
</feature>
<dbReference type="OrthoDB" id="4762412at2"/>
<organism evidence="2 3">
    <name type="scientific">Ornithobacterium rhinotracheale</name>
    <dbReference type="NCBI Taxonomy" id="28251"/>
    <lineage>
        <taxon>Bacteria</taxon>
        <taxon>Pseudomonadati</taxon>
        <taxon>Bacteroidota</taxon>
        <taxon>Flavobacteriia</taxon>
        <taxon>Flavobacteriales</taxon>
        <taxon>Weeksellaceae</taxon>
        <taxon>Ornithobacterium</taxon>
    </lineage>
</organism>
<dbReference type="Pfam" id="PF02872">
    <property type="entry name" value="5_nucleotid_C"/>
    <property type="match status" value="1"/>
</dbReference>
<dbReference type="PANTHER" id="PTHR11575:SF24">
    <property type="entry name" value="5'-NUCLEOTIDASE"/>
    <property type="match status" value="1"/>
</dbReference>
<dbReference type="EMBL" id="CP035107">
    <property type="protein sequence ID" value="QAR30576.1"/>
    <property type="molecule type" value="Genomic_DNA"/>
</dbReference>
<name>A0A410JR17_ORNRH</name>
<dbReference type="GO" id="GO:0030288">
    <property type="term" value="C:outer membrane-bounded periplasmic space"/>
    <property type="evidence" value="ECO:0007669"/>
    <property type="project" value="TreeGrafter"/>
</dbReference>
<sequence length="269" mass="30804">MKKAFITNIFFNFVNKKITNMKKCTFSVISLASLLAFTACQKQLYKQPEVSQQEINITAEYATSPELTEIIAPYKKQLDQEMDQVLTYNPYELNKGMNANLSNLLADQLLEAGNKIFQKKYHHHIDVALLNAGGIRRTFAPGNISVRSIFELMPFENEAVVVKLNGKDFIKMIDYLKEHRKKGHPIAGLSFSLDGPDLNIILGNNRKFDVNKSYWVITNDYLQKGGDGMTFLTQPEEIVKTNEKLRDIFIQEFKANDTLQINNNPRYLP</sequence>
<proteinExistence type="predicted"/>
<evidence type="ECO:0000313" key="3">
    <source>
        <dbReference type="Proteomes" id="UP000287701"/>
    </source>
</evidence>
<accession>A0A410JR17</accession>
<dbReference type="GO" id="GO:0008768">
    <property type="term" value="F:UDP-sugar diphosphatase activity"/>
    <property type="evidence" value="ECO:0007669"/>
    <property type="project" value="TreeGrafter"/>
</dbReference>
<dbReference type="InterPro" id="IPR006179">
    <property type="entry name" value="5_nucleotidase/apyrase"/>
</dbReference>
<dbReference type="GO" id="GO:0008253">
    <property type="term" value="F:5'-nucleotidase activity"/>
    <property type="evidence" value="ECO:0007669"/>
    <property type="project" value="TreeGrafter"/>
</dbReference>
<dbReference type="InterPro" id="IPR036907">
    <property type="entry name" value="5'-Nucleotdase_C_sf"/>
</dbReference>
<evidence type="ECO:0000259" key="1">
    <source>
        <dbReference type="Pfam" id="PF02872"/>
    </source>
</evidence>
<dbReference type="AlphaFoldDB" id="A0A410JR17"/>
<dbReference type="InterPro" id="IPR008334">
    <property type="entry name" value="5'-Nucleotdase_C"/>
</dbReference>
<gene>
    <name evidence="2" type="ORF">EQP59_04030</name>
</gene>
<dbReference type="PANTHER" id="PTHR11575">
    <property type="entry name" value="5'-NUCLEOTIDASE-RELATED"/>
    <property type="match status" value="1"/>
</dbReference>
<dbReference type="PRINTS" id="PR01607">
    <property type="entry name" value="APYRASEFAMLY"/>
</dbReference>
<dbReference type="SUPFAM" id="SSF55816">
    <property type="entry name" value="5'-nucleotidase (syn. UDP-sugar hydrolase), C-terminal domain"/>
    <property type="match status" value="1"/>
</dbReference>
<reference evidence="2 3" key="1">
    <citation type="submission" date="2019-01" db="EMBL/GenBank/DDBJ databases">
        <title>Whole Genome of Ornithobacterium rhinotracheale FARPER-174b.</title>
        <authorList>
            <person name="Tataje-Lavanda L.A."/>
            <person name="Montalvan A."/>
            <person name="Montesinos R."/>
            <person name="Zimic M."/>
            <person name="Fernandez-Sanchez M."/>
            <person name="Fernandez-Diaz M."/>
        </authorList>
    </citation>
    <scope>NUCLEOTIDE SEQUENCE [LARGE SCALE GENOMIC DNA]</scope>
    <source>
        <strain evidence="2 3">FARPER-174b</strain>
    </source>
</reference>
<protein>
    <recommendedName>
        <fullName evidence="1">5'-Nucleotidase C-terminal domain-containing protein</fullName>
    </recommendedName>
</protein>
<evidence type="ECO:0000313" key="2">
    <source>
        <dbReference type="EMBL" id="QAR30576.1"/>
    </source>
</evidence>
<dbReference type="Gene3D" id="3.90.780.10">
    <property type="entry name" value="5'-Nucleotidase, C-terminal domain"/>
    <property type="match status" value="1"/>
</dbReference>